<feature type="compositionally biased region" description="Polar residues" evidence="1">
    <location>
        <begin position="637"/>
        <end position="651"/>
    </location>
</feature>
<feature type="compositionally biased region" description="Polar residues" evidence="1">
    <location>
        <begin position="613"/>
        <end position="630"/>
    </location>
</feature>
<name>A0A3L6RQM6_PANMI</name>
<proteinExistence type="predicted"/>
<feature type="compositionally biased region" description="Basic and acidic residues" evidence="1">
    <location>
        <begin position="108"/>
        <end position="131"/>
    </location>
</feature>
<dbReference type="AlphaFoldDB" id="A0A3L6RQM6"/>
<dbReference type="PANTHER" id="PTHR34112:SF16">
    <property type="entry name" value="OS02G0566700 PROTEIN"/>
    <property type="match status" value="1"/>
</dbReference>
<feature type="region of interest" description="Disordered" evidence="1">
    <location>
        <begin position="367"/>
        <end position="411"/>
    </location>
</feature>
<feature type="compositionally biased region" description="Low complexity" evidence="1">
    <location>
        <begin position="372"/>
        <end position="382"/>
    </location>
</feature>
<reference evidence="3" key="1">
    <citation type="journal article" date="2019" name="Nat. Commun.">
        <title>The genome of broomcorn millet.</title>
        <authorList>
            <person name="Zou C."/>
            <person name="Miki D."/>
            <person name="Li D."/>
            <person name="Tang Q."/>
            <person name="Xiao L."/>
            <person name="Rajput S."/>
            <person name="Deng P."/>
            <person name="Jia W."/>
            <person name="Huang R."/>
            <person name="Zhang M."/>
            <person name="Sun Y."/>
            <person name="Hu J."/>
            <person name="Fu X."/>
            <person name="Schnable P.S."/>
            <person name="Li F."/>
            <person name="Zhang H."/>
            <person name="Feng B."/>
            <person name="Zhu X."/>
            <person name="Liu R."/>
            <person name="Schnable J.C."/>
            <person name="Zhu J.-K."/>
            <person name="Zhang H."/>
        </authorList>
    </citation>
    <scope>NUCLEOTIDE SEQUENCE [LARGE SCALE GENOMIC DNA]</scope>
</reference>
<feature type="compositionally biased region" description="Polar residues" evidence="1">
    <location>
        <begin position="391"/>
        <end position="409"/>
    </location>
</feature>
<feature type="region of interest" description="Disordered" evidence="1">
    <location>
        <begin position="508"/>
        <end position="529"/>
    </location>
</feature>
<feature type="compositionally biased region" description="Basic and acidic residues" evidence="1">
    <location>
        <begin position="658"/>
        <end position="667"/>
    </location>
</feature>
<dbReference type="STRING" id="4540.A0A3L6RQM6"/>
<feature type="region of interest" description="Disordered" evidence="1">
    <location>
        <begin position="161"/>
        <end position="188"/>
    </location>
</feature>
<evidence type="ECO:0000256" key="1">
    <source>
        <dbReference type="SAM" id="MobiDB-lite"/>
    </source>
</evidence>
<feature type="compositionally biased region" description="Low complexity" evidence="1">
    <location>
        <begin position="166"/>
        <end position="180"/>
    </location>
</feature>
<comment type="caution">
    <text evidence="2">The sequence shown here is derived from an EMBL/GenBank/DDBJ whole genome shotgun (WGS) entry which is preliminary data.</text>
</comment>
<protein>
    <submittedName>
        <fullName evidence="2">Uncharacterized protein</fullName>
    </submittedName>
</protein>
<evidence type="ECO:0000313" key="3">
    <source>
        <dbReference type="Proteomes" id="UP000275267"/>
    </source>
</evidence>
<accession>A0A3L6RQM6</accession>
<keyword evidence="3" id="KW-1185">Reference proteome</keyword>
<feature type="region of interest" description="Disordered" evidence="1">
    <location>
        <begin position="52"/>
        <end position="131"/>
    </location>
</feature>
<gene>
    <name evidence="2" type="ORF">C2845_PM11G08510</name>
</gene>
<dbReference type="EMBL" id="PQIB02000007">
    <property type="protein sequence ID" value="RLN08136.1"/>
    <property type="molecule type" value="Genomic_DNA"/>
</dbReference>
<feature type="region of interest" description="Disordered" evidence="1">
    <location>
        <begin position="559"/>
        <end position="667"/>
    </location>
</feature>
<feature type="compositionally biased region" description="Basic and acidic residues" evidence="1">
    <location>
        <begin position="82"/>
        <end position="98"/>
    </location>
</feature>
<evidence type="ECO:0000313" key="2">
    <source>
        <dbReference type="EMBL" id="RLN08136.1"/>
    </source>
</evidence>
<dbReference type="Proteomes" id="UP000275267">
    <property type="component" value="Unassembled WGS sequence"/>
</dbReference>
<dbReference type="OrthoDB" id="1917528at2759"/>
<dbReference type="PANTHER" id="PTHR34112">
    <property type="entry name" value="C-JUN-AMINO-TERMINAL KINASE-INTERACTING PROTEIN"/>
    <property type="match status" value="1"/>
</dbReference>
<sequence length="727" mass="78487">MEQDTPTLKPEWLQKDRAAGAANIWATASSRPEAVSRCETLDDGNVDIVVLGDYHQGTGGSSRNHSSGHDHDRSSRQSSSRRSSDLNGSRRPERDAMGKSRGYANFGRNRDKDRERDSDSRDRESRSTVADRHDFKSFGTCRSERDRMNRARSKADTWSKGVVNMNNGSASRNNAVSSSRSNDKSNTIASTGTVVNSISNAAVGTSISNAAVRTSISNASVGTSVSNASVSNVLSNGSNASSITFEREFPQLSLDDKNGRQGISKVPSPGISTPIQNVPLITPSDGWNSVLADLPLSSDVKKIPATSSILQIAPNKQTEVMPNSGTALSMAETVMQAPPRISSGPQLSIEAQKIEERTLRQYTLRPLTPPATKSSVLSSLKTKGTRLGDPTGSSKTVQQLKTQSANSSIRAPVKADISKLSQSGSFQVLSREQNGTAHTGKDCLMKPVSPPTPLVSMDTQKKPVVSQKLKIGINERPLPLQGPCGDRKSNVRDKHRFFEALRTKSSNGSSIAFESESQPSPPSSLVDVKQDSSISLGNDFALFHSERKCTEHGKCFCEEANSSDGSQRHLSDTEENIPSRKPTIADGMSQQLLEQSREADSSSEPADTGDEGFQSSLSDSAEGSMSSTPADSDDGWNRSQSGNEEVSSLSEVTEPGDEDHPADISPEDKRFMILLGWREDEIVQVEPLDFDEIADTVKGCEELKKKLQSMESNDNIKSILHLINGQS</sequence>
<organism evidence="2 3">
    <name type="scientific">Panicum miliaceum</name>
    <name type="common">Proso millet</name>
    <name type="synonym">Broomcorn millet</name>
    <dbReference type="NCBI Taxonomy" id="4540"/>
    <lineage>
        <taxon>Eukaryota</taxon>
        <taxon>Viridiplantae</taxon>
        <taxon>Streptophyta</taxon>
        <taxon>Embryophyta</taxon>
        <taxon>Tracheophyta</taxon>
        <taxon>Spermatophyta</taxon>
        <taxon>Magnoliopsida</taxon>
        <taxon>Liliopsida</taxon>
        <taxon>Poales</taxon>
        <taxon>Poaceae</taxon>
        <taxon>PACMAD clade</taxon>
        <taxon>Panicoideae</taxon>
        <taxon>Panicodae</taxon>
        <taxon>Paniceae</taxon>
        <taxon>Panicinae</taxon>
        <taxon>Panicum</taxon>
        <taxon>Panicum sect. Panicum</taxon>
    </lineage>
</organism>
<feature type="region of interest" description="Disordered" evidence="1">
    <location>
        <begin position="431"/>
        <end position="463"/>
    </location>
</feature>